<dbReference type="GO" id="GO:0009927">
    <property type="term" value="F:histidine phosphotransfer kinase activity"/>
    <property type="evidence" value="ECO:0007669"/>
    <property type="project" value="TreeGrafter"/>
</dbReference>
<dbReference type="InterPro" id="IPR003661">
    <property type="entry name" value="HisK_dim/P_dom"/>
</dbReference>
<dbReference type="InterPro" id="IPR036641">
    <property type="entry name" value="HPT_dom_sf"/>
</dbReference>
<evidence type="ECO:0000256" key="1">
    <source>
        <dbReference type="ARBA" id="ARBA00000085"/>
    </source>
</evidence>
<dbReference type="InterPro" id="IPR004358">
    <property type="entry name" value="Sig_transdc_His_kin-like_C"/>
</dbReference>
<feature type="modified residue" description="4-aspartylphosphate" evidence="19">
    <location>
        <position position="615"/>
    </location>
</feature>
<evidence type="ECO:0000256" key="8">
    <source>
        <dbReference type="ARBA" id="ARBA00022553"/>
    </source>
</evidence>
<evidence type="ECO:0000313" key="26">
    <source>
        <dbReference type="Proteomes" id="UP000289794"/>
    </source>
</evidence>
<dbReference type="SMART" id="SM00387">
    <property type="entry name" value="HATPase_c"/>
    <property type="match status" value="1"/>
</dbReference>
<feature type="transmembrane region" description="Helical" evidence="21">
    <location>
        <begin position="12"/>
        <end position="33"/>
    </location>
</feature>
<evidence type="ECO:0000259" key="23">
    <source>
        <dbReference type="PROSITE" id="PS50110"/>
    </source>
</evidence>
<keyword evidence="20" id="KW-0175">Coiled coil</keyword>
<dbReference type="EMBL" id="CP035945">
    <property type="protein sequence ID" value="QBE95577.1"/>
    <property type="molecule type" value="Genomic_DNA"/>
</dbReference>
<evidence type="ECO:0000256" key="2">
    <source>
        <dbReference type="ARBA" id="ARBA00004429"/>
    </source>
</evidence>
<dbReference type="AlphaFoldDB" id="A0A4P6LXJ1"/>
<evidence type="ECO:0000256" key="12">
    <source>
        <dbReference type="ARBA" id="ARBA00022840"/>
    </source>
</evidence>
<evidence type="ECO:0000256" key="20">
    <source>
        <dbReference type="SAM" id="Coils"/>
    </source>
</evidence>
<dbReference type="PANTHER" id="PTHR43047">
    <property type="entry name" value="TWO-COMPONENT HISTIDINE PROTEIN KINASE"/>
    <property type="match status" value="1"/>
</dbReference>
<evidence type="ECO:0000256" key="15">
    <source>
        <dbReference type="ARBA" id="ARBA00023136"/>
    </source>
</evidence>
<evidence type="ECO:0000256" key="19">
    <source>
        <dbReference type="PROSITE-ProRule" id="PRU00169"/>
    </source>
</evidence>
<dbReference type="SUPFAM" id="SSF52172">
    <property type="entry name" value="CheY-like"/>
    <property type="match status" value="1"/>
</dbReference>
<gene>
    <name evidence="25" type="primary">luxQ_1</name>
    <name evidence="25" type="ORF">PMF13cell1_01100</name>
</gene>
<dbReference type="SMART" id="SM00448">
    <property type="entry name" value="REC"/>
    <property type="match status" value="1"/>
</dbReference>
<dbReference type="PROSITE" id="PS50109">
    <property type="entry name" value="HIS_KIN"/>
    <property type="match status" value="1"/>
</dbReference>
<dbReference type="RefSeq" id="WP_130180080.1">
    <property type="nucleotide sequence ID" value="NZ_CP035945.1"/>
</dbReference>
<dbReference type="GO" id="GO:0000155">
    <property type="term" value="F:phosphorelay sensor kinase activity"/>
    <property type="evidence" value="ECO:0007669"/>
    <property type="project" value="InterPro"/>
</dbReference>
<proteinExistence type="inferred from homology"/>
<keyword evidence="6" id="KW-1003">Cell membrane</keyword>
<keyword evidence="12" id="KW-0547">Nucleotide-binding</keyword>
<evidence type="ECO:0000259" key="22">
    <source>
        <dbReference type="PROSITE" id="PS50109"/>
    </source>
</evidence>
<dbReference type="PRINTS" id="PR00344">
    <property type="entry name" value="BCTRLSENSOR"/>
</dbReference>
<dbReference type="GO" id="GO:0005886">
    <property type="term" value="C:plasma membrane"/>
    <property type="evidence" value="ECO:0007669"/>
    <property type="project" value="UniProtKB-SubCell"/>
</dbReference>
<evidence type="ECO:0000256" key="3">
    <source>
        <dbReference type="ARBA" id="ARBA00006402"/>
    </source>
</evidence>
<dbReference type="Gene3D" id="3.40.50.2300">
    <property type="match status" value="1"/>
</dbReference>
<dbReference type="InterPro" id="IPR005467">
    <property type="entry name" value="His_kinase_dom"/>
</dbReference>
<organism evidence="25 26">
    <name type="scientific">Blautia producta</name>
    <dbReference type="NCBI Taxonomy" id="33035"/>
    <lineage>
        <taxon>Bacteria</taxon>
        <taxon>Bacillati</taxon>
        <taxon>Bacillota</taxon>
        <taxon>Clostridia</taxon>
        <taxon>Lachnospirales</taxon>
        <taxon>Lachnospiraceae</taxon>
        <taxon>Blautia</taxon>
    </lineage>
</organism>
<feature type="domain" description="HPt" evidence="24">
    <location>
        <begin position="698"/>
        <end position="795"/>
    </location>
</feature>
<keyword evidence="11 25" id="KW-0418">Kinase</keyword>
<dbReference type="SUPFAM" id="SSF47384">
    <property type="entry name" value="Homodimeric domain of signal transducing histidine kinase"/>
    <property type="match status" value="1"/>
</dbReference>
<keyword evidence="9 25" id="KW-0808">Transferase</keyword>
<keyword evidence="15 21" id="KW-0472">Membrane</keyword>
<keyword evidence="10 21" id="KW-0812">Transmembrane</keyword>
<dbReference type="Gene3D" id="1.10.287.130">
    <property type="match status" value="1"/>
</dbReference>
<dbReference type="FunFam" id="3.30.565.10:FF:000010">
    <property type="entry name" value="Sensor histidine kinase RcsC"/>
    <property type="match status" value="1"/>
</dbReference>
<dbReference type="Gene3D" id="1.20.120.160">
    <property type="entry name" value="HPT domain"/>
    <property type="match status" value="1"/>
</dbReference>
<protein>
    <recommendedName>
        <fullName evidence="17">Circadian input-output histidine kinase CikA</fullName>
        <ecNumber evidence="4">2.7.13.3</ecNumber>
    </recommendedName>
    <alternativeName>
        <fullName evidence="5">Stage 0 sporulation protein A homolog</fullName>
    </alternativeName>
</protein>
<comment type="similarity">
    <text evidence="3">In the N-terminal section; belongs to the phytochrome family.</text>
</comment>
<dbReference type="CDD" id="cd17546">
    <property type="entry name" value="REC_hyHK_CKI1_RcsC-like"/>
    <property type="match status" value="1"/>
</dbReference>
<dbReference type="SMART" id="SM00388">
    <property type="entry name" value="HisKA"/>
    <property type="match status" value="1"/>
</dbReference>
<evidence type="ECO:0000256" key="4">
    <source>
        <dbReference type="ARBA" id="ARBA00012438"/>
    </source>
</evidence>
<dbReference type="EC" id="2.7.13.3" evidence="4"/>
<evidence type="ECO:0000256" key="14">
    <source>
        <dbReference type="ARBA" id="ARBA00023012"/>
    </source>
</evidence>
<evidence type="ECO:0000256" key="10">
    <source>
        <dbReference type="ARBA" id="ARBA00022692"/>
    </source>
</evidence>
<dbReference type="InterPro" id="IPR008207">
    <property type="entry name" value="Sig_transdc_His_kin_Hpt_dom"/>
</dbReference>
<comment type="catalytic activity">
    <reaction evidence="1">
        <text>ATP + protein L-histidine = ADP + protein N-phospho-L-histidine.</text>
        <dbReference type="EC" id="2.7.13.3"/>
    </reaction>
</comment>
<evidence type="ECO:0000256" key="11">
    <source>
        <dbReference type="ARBA" id="ARBA00022777"/>
    </source>
</evidence>
<dbReference type="Gene3D" id="3.30.565.10">
    <property type="entry name" value="Histidine kinase-like ATPase, C-terminal domain"/>
    <property type="match status" value="1"/>
</dbReference>
<keyword evidence="8 19" id="KW-0597">Phosphoprotein</keyword>
<dbReference type="InterPro" id="IPR003594">
    <property type="entry name" value="HATPase_dom"/>
</dbReference>
<evidence type="ECO:0000256" key="21">
    <source>
        <dbReference type="SAM" id="Phobius"/>
    </source>
</evidence>
<evidence type="ECO:0000256" key="13">
    <source>
        <dbReference type="ARBA" id="ARBA00022989"/>
    </source>
</evidence>
<dbReference type="PROSITE" id="PS50110">
    <property type="entry name" value="RESPONSE_REGULATORY"/>
    <property type="match status" value="1"/>
</dbReference>
<dbReference type="Pfam" id="PF00512">
    <property type="entry name" value="HisKA"/>
    <property type="match status" value="1"/>
</dbReference>
<evidence type="ECO:0000256" key="9">
    <source>
        <dbReference type="ARBA" id="ARBA00022679"/>
    </source>
</evidence>
<dbReference type="Proteomes" id="UP000289794">
    <property type="component" value="Chromosome"/>
</dbReference>
<comment type="subcellular location">
    <subcellularLocation>
        <location evidence="2">Cell inner membrane</location>
        <topology evidence="2">Multi-pass membrane protein</topology>
    </subcellularLocation>
</comment>
<feature type="domain" description="Histidine kinase" evidence="22">
    <location>
        <begin position="300"/>
        <end position="542"/>
    </location>
</feature>
<feature type="transmembrane region" description="Helical" evidence="21">
    <location>
        <begin position="220"/>
        <end position="240"/>
    </location>
</feature>
<evidence type="ECO:0000256" key="16">
    <source>
        <dbReference type="ARBA" id="ARBA00024867"/>
    </source>
</evidence>
<dbReference type="KEGG" id="bpro:PMF13cell1_01100"/>
<keyword evidence="13 21" id="KW-1133">Transmembrane helix</keyword>
<evidence type="ECO:0000259" key="24">
    <source>
        <dbReference type="PROSITE" id="PS50894"/>
    </source>
</evidence>
<sequence>MKRKLVKQKTLNVMIFSAMFLVLVFVIINTVILRQYMHREVKAERQKSRCEMLCREILDASDSMTNEMRCFVVTGNVKYLENYWKERYVTKSHDNAIARLEETNLTGKEREMLTDIKRNLDLLMDVEIRAIRLATDAGHIEAEIPGAVRSYVLNIEDSRMNEEEKADKAKEILFNGDYTFEKDTIRQRIEKFQEVIKNRQEGELAAAEHQTDIVLGIQEILLLVISAILIMIFMLVYRYFTRPVVHYSHQLETYRADSEETPALLIPEGSAELRMFAGKFNEVSRRMQEASKAKSDFLAGMSHEIRTPLNTLSGYRFLLGQTKLDAEQQEYVDAMEKADLLLQQNIGNVLDYSRLSADMSRLERTEFDIRELFDSLETVFRYRAEEKGLYLKMIISEDLPRYVKGDMGKVRQVLTNLIGNSVKFTAKGGITVQADRSSSASFHAEGETLKYYNFLNESMKKDERLFWLTITVADTGIGIAKEDWGRIFRPFEQSERNTSRKYGGTGLGLSICRKLTQLMGGQIYLTERSVGSCFVVKIPLRTADTDCVPCMISDDGTLFPQYPNRKILLVEDNRINQKMEKKILEFFGLQVHTASSGNDAVEKCLDEEYELIFMDIHMEDMDGYTAVEKIRGCGKNMITPVAALTADVEKENLRRCLLEMDGYVLKPMRAEKLPAVLKEFLGAPAAIVRSGSDSRKEETEMLLKMRGQFSKRHETDIQALVSLAVEGEVEALKKKTHMLKGLTATLQMEPLNEKIVRLEQLLEDRADKKELEKQAEDIELEYKSIVRIQNRRQDAAKNITDRPADIQQSYDSAAFELCGLLEFADFTALEFWEQKEEIFRNHLEKDLFSSLQSKIENMEFQKALEILDNCEERKAGENNAEISGPFCR</sequence>
<reference evidence="25 26" key="1">
    <citation type="submission" date="2019-01" db="EMBL/GenBank/DDBJ databases">
        <title>PMF-metabolizing Aryl O-demethylase.</title>
        <authorList>
            <person name="Kim M."/>
        </authorList>
    </citation>
    <scope>NUCLEOTIDE SEQUENCE [LARGE SCALE GENOMIC DNA]</scope>
    <source>
        <strain evidence="25 26">PMF1</strain>
    </source>
</reference>
<evidence type="ECO:0000256" key="7">
    <source>
        <dbReference type="ARBA" id="ARBA00022519"/>
    </source>
</evidence>
<keyword evidence="12" id="KW-0067">ATP-binding</keyword>
<name>A0A4P6LXJ1_9FIRM</name>
<dbReference type="SUPFAM" id="SSF47226">
    <property type="entry name" value="Histidine-containing phosphotransfer domain, HPT domain"/>
    <property type="match status" value="1"/>
</dbReference>
<dbReference type="CDD" id="cd16922">
    <property type="entry name" value="HATPase_EvgS-ArcB-TorS-like"/>
    <property type="match status" value="1"/>
</dbReference>
<evidence type="ECO:0000256" key="5">
    <source>
        <dbReference type="ARBA" id="ARBA00018672"/>
    </source>
</evidence>
<dbReference type="InterPro" id="IPR036890">
    <property type="entry name" value="HATPase_C_sf"/>
</dbReference>
<evidence type="ECO:0000256" key="17">
    <source>
        <dbReference type="ARBA" id="ARBA00074306"/>
    </source>
</evidence>
<evidence type="ECO:0000256" key="6">
    <source>
        <dbReference type="ARBA" id="ARBA00022475"/>
    </source>
</evidence>
<dbReference type="InterPro" id="IPR011006">
    <property type="entry name" value="CheY-like_superfamily"/>
</dbReference>
<dbReference type="InterPro" id="IPR001789">
    <property type="entry name" value="Sig_transdc_resp-reg_receiver"/>
</dbReference>
<dbReference type="Pfam" id="PF00072">
    <property type="entry name" value="Response_reg"/>
    <property type="match status" value="1"/>
</dbReference>
<comment type="function">
    <text evidence="16">May play the central regulatory role in sporulation. It may be an element of the effector pathway responsible for the activation of sporulation genes in response to nutritional stress. Spo0A may act in concert with spo0H (a sigma factor) to control the expression of some genes that are critical to the sporulation process.</text>
</comment>
<keyword evidence="7" id="KW-0997">Cell inner membrane</keyword>
<dbReference type="InterPro" id="IPR036097">
    <property type="entry name" value="HisK_dim/P_sf"/>
</dbReference>
<dbReference type="Pfam" id="PF02518">
    <property type="entry name" value="HATPase_c"/>
    <property type="match status" value="1"/>
</dbReference>
<feature type="domain" description="Response regulatory" evidence="23">
    <location>
        <begin position="566"/>
        <end position="681"/>
    </location>
</feature>
<dbReference type="CDD" id="cd00082">
    <property type="entry name" value="HisKA"/>
    <property type="match status" value="1"/>
</dbReference>
<feature type="coiled-coil region" evidence="20">
    <location>
        <begin position="758"/>
        <end position="788"/>
    </location>
</feature>
<accession>A0A4P6LXJ1</accession>
<keyword evidence="14" id="KW-0902">Two-component regulatory system</keyword>
<evidence type="ECO:0000256" key="18">
    <source>
        <dbReference type="PROSITE-ProRule" id="PRU00110"/>
    </source>
</evidence>
<feature type="modified residue" description="Phosphohistidine" evidence="18">
    <location>
        <position position="737"/>
    </location>
</feature>
<dbReference type="PANTHER" id="PTHR43047:SF66">
    <property type="entry name" value="HISKA"/>
    <property type="match status" value="1"/>
</dbReference>
<dbReference type="PROSITE" id="PS50894">
    <property type="entry name" value="HPT"/>
    <property type="match status" value="1"/>
</dbReference>
<dbReference type="SUPFAM" id="SSF55874">
    <property type="entry name" value="ATPase domain of HSP90 chaperone/DNA topoisomerase II/histidine kinase"/>
    <property type="match status" value="1"/>
</dbReference>
<evidence type="ECO:0000313" key="25">
    <source>
        <dbReference type="EMBL" id="QBE95577.1"/>
    </source>
</evidence>